<dbReference type="EMBL" id="CP021323">
    <property type="protein sequence ID" value="ARS51594.1"/>
    <property type="molecule type" value="Genomic_DNA"/>
</dbReference>
<evidence type="ECO:0000256" key="1">
    <source>
        <dbReference type="ARBA" id="ARBA00004377"/>
    </source>
</evidence>
<sequence>MAMKPIRGNENESQNHQDQLREDLRQLSSTIEELMHATADDSRENVARLRERAEAKLVETRQRLSTSGERVRHQAQDSMECADQYVRSNPWKSVGYGAALGVVVGLILGRS</sequence>
<name>A0A2Z2H380_9GAMM</name>
<dbReference type="InterPro" id="IPR010279">
    <property type="entry name" value="YqjD/ElaB"/>
</dbReference>
<dbReference type="GO" id="GO:0043022">
    <property type="term" value="F:ribosome binding"/>
    <property type="evidence" value="ECO:0007669"/>
    <property type="project" value="InterPro"/>
</dbReference>
<dbReference type="Pfam" id="PF05957">
    <property type="entry name" value="DUF883"/>
    <property type="match status" value="1"/>
</dbReference>
<feature type="domain" description="DUF883" evidence="10">
    <location>
        <begin position="82"/>
        <end position="110"/>
    </location>
</feature>
<keyword evidence="7" id="KW-0472">Membrane</keyword>
<organism evidence="11 12">
    <name type="scientific">Kushneria konosiri</name>
    <dbReference type="NCBI Taxonomy" id="698828"/>
    <lineage>
        <taxon>Bacteria</taxon>
        <taxon>Pseudomonadati</taxon>
        <taxon>Pseudomonadota</taxon>
        <taxon>Gammaproteobacteria</taxon>
        <taxon>Oceanospirillales</taxon>
        <taxon>Halomonadaceae</taxon>
        <taxon>Kushneria</taxon>
    </lineage>
</organism>
<dbReference type="AlphaFoldDB" id="A0A2Z2H380"/>
<protein>
    <recommendedName>
        <fullName evidence="13">DUF883 domain-containing protein</fullName>
    </recommendedName>
</protein>
<comment type="similarity">
    <text evidence="2">Belongs to the ElaB/YgaM/YqjD family.</text>
</comment>
<feature type="region of interest" description="Disordered" evidence="8">
    <location>
        <begin position="1"/>
        <end position="26"/>
    </location>
</feature>
<evidence type="ECO:0000256" key="7">
    <source>
        <dbReference type="ARBA" id="ARBA00023136"/>
    </source>
</evidence>
<dbReference type="GO" id="GO:0005886">
    <property type="term" value="C:plasma membrane"/>
    <property type="evidence" value="ECO:0007669"/>
    <property type="project" value="UniProtKB-SubCell"/>
</dbReference>
<evidence type="ECO:0000256" key="4">
    <source>
        <dbReference type="ARBA" id="ARBA00022519"/>
    </source>
</evidence>
<keyword evidence="5" id="KW-0812">Transmembrane</keyword>
<keyword evidence="6" id="KW-1133">Transmembrane helix</keyword>
<dbReference type="InterPro" id="IPR043605">
    <property type="entry name" value="DUF883_C"/>
</dbReference>
<keyword evidence="4" id="KW-0997">Cell inner membrane</keyword>
<evidence type="ECO:0000256" key="2">
    <source>
        <dbReference type="ARBA" id="ARBA00010423"/>
    </source>
</evidence>
<evidence type="ECO:0000256" key="8">
    <source>
        <dbReference type="SAM" id="MobiDB-lite"/>
    </source>
</evidence>
<accession>A0A2Z2H380</accession>
<dbReference type="PANTHER" id="PTHR35893">
    <property type="entry name" value="INNER MEMBRANE PROTEIN-RELATED"/>
    <property type="match status" value="1"/>
</dbReference>
<keyword evidence="3" id="KW-1003">Cell membrane</keyword>
<dbReference type="PANTHER" id="PTHR35893:SF3">
    <property type="entry name" value="INNER MEMBRANE PROTEIN"/>
    <property type="match status" value="1"/>
</dbReference>
<reference evidence="11 12" key="1">
    <citation type="journal article" date="2017" name="Int. J. Syst. Evol. Microbiol.">
        <title>Kushneria konosiri sp. nov., isolated from the Korean salt-fermented seafood Daemi-jeot.</title>
        <authorList>
            <person name="Yun J.H."/>
            <person name="Park S.K."/>
            <person name="Lee J.Y."/>
            <person name="Jung M.J."/>
            <person name="Bae J.W."/>
        </authorList>
    </citation>
    <scope>NUCLEOTIDE SEQUENCE [LARGE SCALE GENOMIC DNA]</scope>
    <source>
        <strain evidence="11 12">X49</strain>
    </source>
</reference>
<evidence type="ECO:0000256" key="3">
    <source>
        <dbReference type="ARBA" id="ARBA00022475"/>
    </source>
</evidence>
<proteinExistence type="inferred from homology"/>
<dbReference type="Pfam" id="PF19029">
    <property type="entry name" value="DUF883_C"/>
    <property type="match status" value="1"/>
</dbReference>
<comment type="subcellular location">
    <subcellularLocation>
        <location evidence="1">Cell inner membrane</location>
        <topology evidence="1">Single-pass membrane protein</topology>
    </subcellularLocation>
</comment>
<evidence type="ECO:0000256" key="6">
    <source>
        <dbReference type="ARBA" id="ARBA00022989"/>
    </source>
</evidence>
<dbReference type="KEGG" id="kus:B9G99_00720"/>
<dbReference type="InterPro" id="IPR043604">
    <property type="entry name" value="DUF883_N"/>
</dbReference>
<feature type="compositionally biased region" description="Basic and acidic residues" evidence="8">
    <location>
        <begin position="7"/>
        <end position="25"/>
    </location>
</feature>
<gene>
    <name evidence="11" type="ORF">B9G99_00720</name>
</gene>
<feature type="domain" description="DUF883" evidence="9">
    <location>
        <begin position="18"/>
        <end position="65"/>
    </location>
</feature>
<dbReference type="Proteomes" id="UP000250025">
    <property type="component" value="Chromosome"/>
</dbReference>
<dbReference type="OrthoDB" id="5298386at2"/>
<dbReference type="RefSeq" id="WP_086620303.1">
    <property type="nucleotide sequence ID" value="NZ_CP021323.1"/>
</dbReference>
<evidence type="ECO:0000313" key="11">
    <source>
        <dbReference type="EMBL" id="ARS51594.1"/>
    </source>
</evidence>
<evidence type="ECO:0000259" key="10">
    <source>
        <dbReference type="Pfam" id="PF19029"/>
    </source>
</evidence>
<evidence type="ECO:0000256" key="5">
    <source>
        <dbReference type="ARBA" id="ARBA00022692"/>
    </source>
</evidence>
<evidence type="ECO:0008006" key="13">
    <source>
        <dbReference type="Google" id="ProtNLM"/>
    </source>
</evidence>
<evidence type="ECO:0000259" key="9">
    <source>
        <dbReference type="Pfam" id="PF05957"/>
    </source>
</evidence>
<keyword evidence="12" id="KW-1185">Reference proteome</keyword>
<evidence type="ECO:0000313" key="12">
    <source>
        <dbReference type="Proteomes" id="UP000250025"/>
    </source>
</evidence>